<evidence type="ECO:0000256" key="11">
    <source>
        <dbReference type="RuleBase" id="RU003357"/>
    </source>
</evidence>
<feature type="signal peptide" evidence="12">
    <location>
        <begin position="1"/>
        <end position="17"/>
    </location>
</feature>
<sequence>MISKAMLGACSAMVAIAANVAEAREQTEYNIDLPQQALARSLRAVAAQTDSNVVFAGSAVEGRTAPALKGRFTARSAYRTLLKGSSLTLRETSGGSFVVTAGAVAQASTANPPVAAAERAPEYAPPQQEIVVTGSQIKGAKVDDVLPVTVLTEDDIETTGAITGDELFRSIPQIGATQFNDQNTVGSANAARGDVASINLRDLGTGNTLLLINGRRMVLNPGFQTELLVPVVSPNTNTIPPSAVRRVEVLRDGASPVYGADAVAGVIDTQLRGRLKGGFVNMRLDLANETSQYEYDISAGFGIDFNGGRSNLTVYGNYFHGNRVPASEQDFSASDDLRPFFVGTPFENDTQLNNRSTGSPWGRFQASNRITRVGDDDFHIQPCSVLASNDTTFLPLQNGLCADNSSTTIDTAIRYDSAPVSDLFSERDRYNIFALFSHEFDNGLEFYAEGSYYYSKLNRNIEQAQILGGVPIGVTRTAYYNPFGAPDPTNPNRIDPRPAGIPATGSTIQIIGYRAIDAGPREVQVTGDSMRFLAGLRGEIGSWDFDTAVLYTEANTTDRATRISNTLFQAAINRTDASAYNPFNGGSFEFPNSIDGTPSNQATIDSFIVPVYRIGKTTLALADFKISRPDLFTLPGGDLGIAVGVEARRETFIDNRDERLDGTITFTNAVTGVVEQSDVLGTSPSPDTSGNREVFSAFAETFIPLIGEDMNVPLVEKLEVQLAGRFEHFTDVGSTIVPRVAAAWTPFDGLLFRGAWSLGFRAPNLVQVNDVGTTRNNSRDDYVRCQAEFEKGLISNVGACGNRSTTSLRSGTDQLEPEETTSLNFGVVVSPSFIPRLTLTADYWRIKQTGLVGTFGDQNQLALDLLLRKQGSFNPNVIRDDPDADTLALFAGTSLAANPAGNVNIVLDPYLNLDSRTSKGYDFGAYYDLPDTGIGDFRFRFNAARLKSFFQVPGPDGQLLLDAIANGDLPTEVSVDGIGELMEQDGRPKWRFSTSAIWSAGNWDVSWFGKYIGSFNDISVTQDQTGEFLRVKSWFTMNASVAYTVTNNTALNGLRLKFGINNIQNKRPPIADESYGYFGAEHSGKRRVFYFEMRKKF</sequence>
<dbReference type="Gene3D" id="2.40.170.20">
    <property type="entry name" value="TonB-dependent receptor, beta-barrel domain"/>
    <property type="match status" value="1"/>
</dbReference>
<name>A0ABS7M9Y6_9SPHN</name>
<dbReference type="Proteomes" id="UP001166571">
    <property type="component" value="Unassembled WGS sequence"/>
</dbReference>
<keyword evidence="14" id="KW-0675">Receptor</keyword>
<dbReference type="Pfam" id="PF00593">
    <property type="entry name" value="TonB_dep_Rec_b-barrel"/>
    <property type="match status" value="1"/>
</dbReference>
<dbReference type="InterPro" id="IPR039426">
    <property type="entry name" value="TonB-dep_rcpt-like"/>
</dbReference>
<evidence type="ECO:0000256" key="2">
    <source>
        <dbReference type="ARBA" id="ARBA00022448"/>
    </source>
</evidence>
<dbReference type="InterPro" id="IPR012910">
    <property type="entry name" value="Plug_dom"/>
</dbReference>
<feature type="domain" description="Secretin/TonB short N-terminal" evidence="13">
    <location>
        <begin position="51"/>
        <end position="102"/>
    </location>
</feature>
<dbReference type="Pfam" id="PF07715">
    <property type="entry name" value="Plug"/>
    <property type="match status" value="1"/>
</dbReference>
<keyword evidence="4" id="KW-0406">Ion transport</keyword>
<keyword evidence="4" id="KW-0410">Iron transport</keyword>
<keyword evidence="3 10" id="KW-1134">Transmembrane beta strand</keyword>
<dbReference type="PANTHER" id="PTHR47234">
    <property type="match status" value="1"/>
</dbReference>
<gene>
    <name evidence="14" type="ORF">K5P26_01225</name>
</gene>
<evidence type="ECO:0000256" key="6">
    <source>
        <dbReference type="ARBA" id="ARBA00023004"/>
    </source>
</evidence>
<dbReference type="Gene3D" id="3.55.50.30">
    <property type="match status" value="1"/>
</dbReference>
<keyword evidence="6" id="KW-0408">Iron</keyword>
<dbReference type="PROSITE" id="PS52016">
    <property type="entry name" value="TONB_DEPENDENT_REC_3"/>
    <property type="match status" value="1"/>
</dbReference>
<evidence type="ECO:0000256" key="10">
    <source>
        <dbReference type="PROSITE-ProRule" id="PRU01360"/>
    </source>
</evidence>
<dbReference type="InterPro" id="IPR011662">
    <property type="entry name" value="Secretin/TonB_short_N"/>
</dbReference>
<keyword evidence="12" id="KW-0732">Signal</keyword>
<dbReference type="InterPro" id="IPR037066">
    <property type="entry name" value="Plug_dom_sf"/>
</dbReference>
<evidence type="ECO:0000256" key="5">
    <source>
        <dbReference type="ARBA" id="ARBA00022692"/>
    </source>
</evidence>
<comment type="subcellular location">
    <subcellularLocation>
        <location evidence="1 10">Cell outer membrane</location>
        <topology evidence="1 10">Multi-pass membrane protein</topology>
    </subcellularLocation>
</comment>
<dbReference type="InterPro" id="IPR036942">
    <property type="entry name" value="Beta-barrel_TonB_sf"/>
</dbReference>
<keyword evidence="8 10" id="KW-0472">Membrane</keyword>
<dbReference type="EMBL" id="JAILXK010000001">
    <property type="protein sequence ID" value="MBY4635758.1"/>
    <property type="molecule type" value="Genomic_DNA"/>
</dbReference>
<evidence type="ECO:0000256" key="7">
    <source>
        <dbReference type="ARBA" id="ARBA00023077"/>
    </source>
</evidence>
<dbReference type="SMART" id="SM00965">
    <property type="entry name" value="STN"/>
    <property type="match status" value="1"/>
</dbReference>
<evidence type="ECO:0000256" key="4">
    <source>
        <dbReference type="ARBA" id="ARBA00022496"/>
    </source>
</evidence>
<comment type="similarity">
    <text evidence="10 11">Belongs to the TonB-dependent receptor family.</text>
</comment>
<evidence type="ECO:0000256" key="8">
    <source>
        <dbReference type="ARBA" id="ARBA00023136"/>
    </source>
</evidence>
<evidence type="ECO:0000256" key="9">
    <source>
        <dbReference type="ARBA" id="ARBA00023237"/>
    </source>
</evidence>
<comment type="caution">
    <text evidence="14">The sequence shown here is derived from an EMBL/GenBank/DDBJ whole genome shotgun (WGS) entry which is preliminary data.</text>
</comment>
<keyword evidence="9 10" id="KW-0998">Cell outer membrane</keyword>
<keyword evidence="5 10" id="KW-0812">Transmembrane</keyword>
<evidence type="ECO:0000259" key="13">
    <source>
        <dbReference type="SMART" id="SM00965"/>
    </source>
</evidence>
<evidence type="ECO:0000313" key="14">
    <source>
        <dbReference type="EMBL" id="MBY4635758.1"/>
    </source>
</evidence>
<evidence type="ECO:0000313" key="15">
    <source>
        <dbReference type="Proteomes" id="UP001166571"/>
    </source>
</evidence>
<dbReference type="RefSeq" id="WP_201928992.1">
    <property type="nucleotide sequence ID" value="NZ_JAERPO010000003.1"/>
</dbReference>
<keyword evidence="15" id="KW-1185">Reference proteome</keyword>
<evidence type="ECO:0000256" key="3">
    <source>
        <dbReference type="ARBA" id="ARBA00022452"/>
    </source>
</evidence>
<evidence type="ECO:0000256" key="1">
    <source>
        <dbReference type="ARBA" id="ARBA00004571"/>
    </source>
</evidence>
<feature type="chain" id="PRO_5045993897" evidence="12">
    <location>
        <begin position="18"/>
        <end position="1097"/>
    </location>
</feature>
<dbReference type="SUPFAM" id="SSF56935">
    <property type="entry name" value="Porins"/>
    <property type="match status" value="1"/>
</dbReference>
<organism evidence="14 15">
    <name type="scientific">Sphingopyxis jiangsuensis</name>
    <dbReference type="NCBI Taxonomy" id="2871171"/>
    <lineage>
        <taxon>Bacteria</taxon>
        <taxon>Pseudomonadati</taxon>
        <taxon>Pseudomonadota</taxon>
        <taxon>Alphaproteobacteria</taxon>
        <taxon>Sphingomonadales</taxon>
        <taxon>Sphingomonadaceae</taxon>
        <taxon>Sphingopyxis</taxon>
    </lineage>
</organism>
<dbReference type="PANTHER" id="PTHR47234:SF1">
    <property type="entry name" value="TONB-DEPENDENT RECEPTOR"/>
    <property type="match status" value="1"/>
</dbReference>
<protein>
    <submittedName>
        <fullName evidence="14">TonB-dependent receptor</fullName>
    </submittedName>
</protein>
<proteinExistence type="inferred from homology"/>
<dbReference type="InterPro" id="IPR000531">
    <property type="entry name" value="Beta-barrel_TonB"/>
</dbReference>
<evidence type="ECO:0000256" key="12">
    <source>
        <dbReference type="SAM" id="SignalP"/>
    </source>
</evidence>
<dbReference type="Gene3D" id="2.170.130.10">
    <property type="entry name" value="TonB-dependent receptor, plug domain"/>
    <property type="match status" value="1"/>
</dbReference>
<reference evidence="14" key="1">
    <citation type="submission" date="2021-08" db="EMBL/GenBank/DDBJ databases">
        <title>Sphingopyxis panaciterrulae sp. nov., isolated from the surface water of the Yellow Sea.</title>
        <authorList>
            <person name="Gao Z."/>
            <person name="Zhang D."/>
            <person name="Zhang A."/>
        </authorList>
    </citation>
    <scope>NUCLEOTIDE SEQUENCE</scope>
    <source>
        <strain evidence="14">XHP0097</strain>
    </source>
</reference>
<accession>A0ABS7M9Y6</accession>
<keyword evidence="7 11" id="KW-0798">TonB box</keyword>
<keyword evidence="2 10" id="KW-0813">Transport</keyword>